<gene>
    <name evidence="2" type="primary">Vigan.03G163300</name>
    <name evidence="2" type="ORF">VIGAN_03163300</name>
</gene>
<dbReference type="Proteomes" id="UP000291084">
    <property type="component" value="Chromosome 3"/>
</dbReference>
<proteinExistence type="predicted"/>
<reference evidence="2 3" key="1">
    <citation type="journal article" date="2015" name="Sci. Rep.">
        <title>The power of single molecule real-time sequencing technology in the de novo assembly of a eukaryotic genome.</title>
        <authorList>
            <person name="Sakai H."/>
            <person name="Naito K."/>
            <person name="Ogiso-Tanaka E."/>
            <person name="Takahashi Y."/>
            <person name="Iseki K."/>
            <person name="Muto C."/>
            <person name="Satou K."/>
            <person name="Teruya K."/>
            <person name="Shiroma A."/>
            <person name="Shimoji M."/>
            <person name="Hirano T."/>
            <person name="Itoh T."/>
            <person name="Kaga A."/>
            <person name="Tomooka N."/>
        </authorList>
    </citation>
    <scope>NUCLEOTIDE SEQUENCE [LARGE SCALE GENOMIC DNA]</scope>
    <source>
        <strain evidence="3">cv. Shumari</strain>
    </source>
</reference>
<evidence type="ECO:0000313" key="3">
    <source>
        <dbReference type="Proteomes" id="UP000291084"/>
    </source>
</evidence>
<evidence type="ECO:0000313" key="2">
    <source>
        <dbReference type="EMBL" id="BAT81774.1"/>
    </source>
</evidence>
<protein>
    <submittedName>
        <fullName evidence="2">Uncharacterized protein</fullName>
    </submittedName>
</protein>
<name>A0A0S3RMG7_PHAAN</name>
<keyword evidence="3" id="KW-1185">Reference proteome</keyword>
<accession>A0A0S3RMG7</accession>
<dbReference type="AlphaFoldDB" id="A0A0S3RMG7"/>
<sequence length="149" mass="16283">MRGACIVGVQEKHSSFEECRKSPAITTFQQAHGPKEPAEREATLGVLIGENEVMSTLILESNGLHNPAGLERTSCHIQKRAPHGGHLIFAGRKVKHGDSWKRRQQQGAVAAGIIVERQQQSHGRYWKQKGATAGRSGCTWKESPATTHG</sequence>
<dbReference type="EMBL" id="AP015036">
    <property type="protein sequence ID" value="BAT81774.1"/>
    <property type="molecule type" value="Genomic_DNA"/>
</dbReference>
<feature type="region of interest" description="Disordered" evidence="1">
    <location>
        <begin position="129"/>
        <end position="149"/>
    </location>
</feature>
<organism evidence="2 3">
    <name type="scientific">Vigna angularis var. angularis</name>
    <dbReference type="NCBI Taxonomy" id="157739"/>
    <lineage>
        <taxon>Eukaryota</taxon>
        <taxon>Viridiplantae</taxon>
        <taxon>Streptophyta</taxon>
        <taxon>Embryophyta</taxon>
        <taxon>Tracheophyta</taxon>
        <taxon>Spermatophyta</taxon>
        <taxon>Magnoliopsida</taxon>
        <taxon>eudicotyledons</taxon>
        <taxon>Gunneridae</taxon>
        <taxon>Pentapetalae</taxon>
        <taxon>rosids</taxon>
        <taxon>fabids</taxon>
        <taxon>Fabales</taxon>
        <taxon>Fabaceae</taxon>
        <taxon>Papilionoideae</taxon>
        <taxon>50 kb inversion clade</taxon>
        <taxon>NPAAA clade</taxon>
        <taxon>indigoferoid/millettioid clade</taxon>
        <taxon>Phaseoleae</taxon>
        <taxon>Vigna</taxon>
    </lineage>
</organism>
<evidence type="ECO:0000256" key="1">
    <source>
        <dbReference type="SAM" id="MobiDB-lite"/>
    </source>
</evidence>